<evidence type="ECO:0000313" key="4">
    <source>
        <dbReference type="WBParaSite" id="SSLN_0000820801-mRNA-1"/>
    </source>
</evidence>
<dbReference type="OrthoDB" id="786357at2759"/>
<dbReference type="Proteomes" id="UP000275846">
    <property type="component" value="Unassembled WGS sequence"/>
</dbReference>
<organism evidence="4">
    <name type="scientific">Schistocephalus solidus</name>
    <name type="common">Tapeworm</name>
    <dbReference type="NCBI Taxonomy" id="70667"/>
    <lineage>
        <taxon>Eukaryota</taxon>
        <taxon>Metazoa</taxon>
        <taxon>Spiralia</taxon>
        <taxon>Lophotrochozoa</taxon>
        <taxon>Platyhelminthes</taxon>
        <taxon>Cestoda</taxon>
        <taxon>Eucestoda</taxon>
        <taxon>Diphyllobothriidea</taxon>
        <taxon>Diphyllobothriidae</taxon>
        <taxon>Schistocephalus</taxon>
    </lineage>
</organism>
<sequence length="183" mass="21037">QDNRQDNELVAQWVECWTSAQQGREFEARAPQRLGLEQGLLPESQCGYRQHLGTTDMIFAARQLQEKWQEMRTHLYTTFVDLTKAFETGNHDGLWKVMQKFGCPERFTHMVRQLHDGMTVRVSAQRDGIRSIRSDQRSEAGLRTGPQDGIRSIRSDQRSEAGLRTGPHCLRSHVLGYAAERLP</sequence>
<dbReference type="PANTHER" id="PTHR47027">
    <property type="entry name" value="REVERSE TRANSCRIPTASE DOMAIN-CONTAINING PROTEIN"/>
    <property type="match status" value="1"/>
</dbReference>
<evidence type="ECO:0000256" key="1">
    <source>
        <dbReference type="SAM" id="MobiDB-lite"/>
    </source>
</evidence>
<feature type="region of interest" description="Disordered" evidence="1">
    <location>
        <begin position="125"/>
        <end position="165"/>
    </location>
</feature>
<feature type="compositionally biased region" description="Basic and acidic residues" evidence="1">
    <location>
        <begin position="127"/>
        <end position="140"/>
    </location>
</feature>
<protein>
    <submittedName>
        <fullName evidence="4">Reverse transcriptase domain-containing protein</fullName>
    </submittedName>
</protein>
<reference evidence="2 3" key="2">
    <citation type="submission" date="2018-11" db="EMBL/GenBank/DDBJ databases">
        <authorList>
            <consortium name="Pathogen Informatics"/>
        </authorList>
    </citation>
    <scope>NUCLEOTIDE SEQUENCE [LARGE SCALE GENOMIC DNA]</scope>
    <source>
        <strain evidence="2 3">NST_G2</strain>
    </source>
</reference>
<dbReference type="AlphaFoldDB" id="A0A183SUK9"/>
<dbReference type="PANTHER" id="PTHR47027:SF26">
    <property type="entry name" value="REVERSE TRANSCRIPTASE DOMAIN-CONTAINING PROTEIN"/>
    <property type="match status" value="1"/>
</dbReference>
<reference evidence="4" key="1">
    <citation type="submission" date="2016-06" db="UniProtKB">
        <authorList>
            <consortium name="WormBaseParasite"/>
        </authorList>
    </citation>
    <scope>IDENTIFICATION</scope>
</reference>
<dbReference type="EMBL" id="UYSU01034370">
    <property type="protein sequence ID" value="VDL94292.1"/>
    <property type="molecule type" value="Genomic_DNA"/>
</dbReference>
<accession>A0A183SUK9</accession>
<gene>
    <name evidence="2" type="ORF">SSLN_LOCUS7907</name>
</gene>
<feature type="compositionally biased region" description="Basic and acidic residues" evidence="1">
    <location>
        <begin position="151"/>
        <end position="161"/>
    </location>
</feature>
<keyword evidence="3" id="KW-1185">Reference proteome</keyword>
<evidence type="ECO:0000313" key="2">
    <source>
        <dbReference type="EMBL" id="VDL94292.1"/>
    </source>
</evidence>
<evidence type="ECO:0000313" key="3">
    <source>
        <dbReference type="Proteomes" id="UP000275846"/>
    </source>
</evidence>
<name>A0A183SUK9_SCHSO</name>
<dbReference type="WBParaSite" id="SSLN_0000820801-mRNA-1">
    <property type="protein sequence ID" value="SSLN_0000820801-mRNA-1"/>
    <property type="gene ID" value="SSLN_0000820801"/>
</dbReference>
<proteinExistence type="predicted"/>